<name>A0A497XYF8_9SPHI</name>
<keyword evidence="1 2" id="KW-0597">Phosphoprotein</keyword>
<protein>
    <submittedName>
        <fullName evidence="4 5">Response regulator</fullName>
    </submittedName>
</protein>
<keyword evidence="7" id="KW-1185">Reference proteome</keyword>
<gene>
    <name evidence="4" type="ORF">BCL90_3510</name>
    <name evidence="5" type="ORF">E3V97_19015</name>
</gene>
<dbReference type="RefSeq" id="WP_121285129.1">
    <property type="nucleotide sequence ID" value="NZ_RCCK01000012.1"/>
</dbReference>
<dbReference type="PANTHER" id="PTHR44591:SF3">
    <property type="entry name" value="RESPONSE REGULATORY DOMAIN-CONTAINING PROTEIN"/>
    <property type="match status" value="1"/>
</dbReference>
<organism evidence="4 6">
    <name type="scientific">Pedobacter alluvionis</name>
    <dbReference type="NCBI Taxonomy" id="475253"/>
    <lineage>
        <taxon>Bacteria</taxon>
        <taxon>Pseudomonadati</taxon>
        <taxon>Bacteroidota</taxon>
        <taxon>Sphingobacteriia</taxon>
        <taxon>Sphingobacteriales</taxon>
        <taxon>Sphingobacteriaceae</taxon>
        <taxon>Pedobacter</taxon>
    </lineage>
</organism>
<dbReference type="Gene3D" id="3.40.50.2300">
    <property type="match status" value="1"/>
</dbReference>
<proteinExistence type="predicted"/>
<dbReference type="EMBL" id="SOPX01000003">
    <property type="protein sequence ID" value="TFB30262.1"/>
    <property type="molecule type" value="Genomic_DNA"/>
</dbReference>
<dbReference type="AlphaFoldDB" id="A0A497XYF8"/>
<dbReference type="SUPFAM" id="SSF52172">
    <property type="entry name" value="CheY-like"/>
    <property type="match status" value="1"/>
</dbReference>
<dbReference type="Pfam" id="PF00072">
    <property type="entry name" value="Response_reg"/>
    <property type="match status" value="1"/>
</dbReference>
<dbReference type="Proteomes" id="UP000273898">
    <property type="component" value="Unassembled WGS sequence"/>
</dbReference>
<dbReference type="InterPro" id="IPR001789">
    <property type="entry name" value="Sig_transdc_resp-reg_receiver"/>
</dbReference>
<comment type="caution">
    <text evidence="4">The sequence shown here is derived from an EMBL/GenBank/DDBJ whole genome shotgun (WGS) entry which is preliminary data.</text>
</comment>
<dbReference type="OrthoDB" id="9787344at2"/>
<accession>A0A497XYF8</accession>
<dbReference type="Proteomes" id="UP000297429">
    <property type="component" value="Unassembled WGS sequence"/>
</dbReference>
<feature type="domain" description="Response regulatory" evidence="3">
    <location>
        <begin position="2"/>
        <end position="113"/>
    </location>
</feature>
<evidence type="ECO:0000313" key="7">
    <source>
        <dbReference type="Proteomes" id="UP000297429"/>
    </source>
</evidence>
<dbReference type="EMBL" id="RCCK01000012">
    <property type="protein sequence ID" value="RLJ75161.1"/>
    <property type="molecule type" value="Genomic_DNA"/>
</dbReference>
<reference evidence="4 6" key="1">
    <citation type="submission" date="2018-10" db="EMBL/GenBank/DDBJ databases">
        <title>Genomic Encyclopedia of Archaeal and Bacterial Type Strains, Phase II (KMG-II): from individual species to whole genera.</title>
        <authorList>
            <person name="Goeker M."/>
        </authorList>
    </citation>
    <scope>NUCLEOTIDE SEQUENCE [LARGE SCALE GENOMIC DNA]</scope>
    <source>
        <strain evidence="4 6">DSM 19624</strain>
    </source>
</reference>
<evidence type="ECO:0000256" key="1">
    <source>
        <dbReference type="ARBA" id="ARBA00022553"/>
    </source>
</evidence>
<dbReference type="GO" id="GO:0000160">
    <property type="term" value="P:phosphorelay signal transduction system"/>
    <property type="evidence" value="ECO:0007669"/>
    <property type="project" value="InterPro"/>
</dbReference>
<evidence type="ECO:0000259" key="3">
    <source>
        <dbReference type="PROSITE" id="PS50110"/>
    </source>
</evidence>
<evidence type="ECO:0000313" key="5">
    <source>
        <dbReference type="EMBL" id="TFB30262.1"/>
    </source>
</evidence>
<evidence type="ECO:0000313" key="6">
    <source>
        <dbReference type="Proteomes" id="UP000273898"/>
    </source>
</evidence>
<dbReference type="PROSITE" id="PS50110">
    <property type="entry name" value="RESPONSE_REGULATORY"/>
    <property type="match status" value="1"/>
</dbReference>
<dbReference type="PANTHER" id="PTHR44591">
    <property type="entry name" value="STRESS RESPONSE REGULATOR PROTEIN 1"/>
    <property type="match status" value="1"/>
</dbReference>
<sequence length="119" mass="13515">MTCYIVDDEQYCISYTSDLIKETKTFTIIGTSTDPREAIAEIKELKPDVIFTDINMPHISGIDLATQVEHIGLVVFISSDMRFSHPQIDLQNSIFLNKPVSLPEFLKAVLLIKSRLNNR</sequence>
<dbReference type="SMART" id="SM00448">
    <property type="entry name" value="REC"/>
    <property type="match status" value="1"/>
</dbReference>
<evidence type="ECO:0000256" key="2">
    <source>
        <dbReference type="PROSITE-ProRule" id="PRU00169"/>
    </source>
</evidence>
<reference evidence="5 7" key="2">
    <citation type="submission" date="2019-03" db="EMBL/GenBank/DDBJ databases">
        <authorList>
            <person name="He R.-H."/>
        </authorList>
    </citation>
    <scope>NUCLEOTIDE SEQUENCE [LARGE SCALE GENOMIC DNA]</scope>
    <source>
        <strain evidence="5 7">DSM 19624</strain>
    </source>
</reference>
<evidence type="ECO:0000313" key="4">
    <source>
        <dbReference type="EMBL" id="RLJ75161.1"/>
    </source>
</evidence>
<dbReference type="InterPro" id="IPR011006">
    <property type="entry name" value="CheY-like_superfamily"/>
</dbReference>
<dbReference type="InterPro" id="IPR050595">
    <property type="entry name" value="Bact_response_regulator"/>
</dbReference>
<feature type="modified residue" description="4-aspartylphosphate" evidence="2">
    <location>
        <position position="53"/>
    </location>
</feature>